<dbReference type="Proteomes" id="UP000015545">
    <property type="component" value="Segment"/>
</dbReference>
<gene>
    <name evidence="1" type="ORF">PaBG_00221</name>
</gene>
<evidence type="ECO:0000313" key="2">
    <source>
        <dbReference type="Proteomes" id="UP000015545"/>
    </source>
</evidence>
<dbReference type="EMBL" id="KF147891">
    <property type="protein sequence ID" value="AGS82105.1"/>
    <property type="molecule type" value="Genomic_DNA"/>
</dbReference>
<accession>S5VZQ5</accession>
<name>S5VZQ5_9CAUD</name>
<organism evidence="1 2">
    <name type="scientific">Pseudomonas phage PaBG</name>
    <dbReference type="NCBI Taxonomy" id="1335230"/>
    <lineage>
        <taxon>Viruses</taxon>
        <taxon>Duplodnaviria</taxon>
        <taxon>Heunggongvirae</taxon>
        <taxon>Uroviricota</taxon>
        <taxon>Caudoviricetes</taxon>
        <taxon>Baikalvirus</taxon>
        <taxon>Baikalvirus PaBG</taxon>
    </lineage>
</organism>
<protein>
    <submittedName>
        <fullName evidence="1">Uncharacterized protein</fullName>
    </submittedName>
</protein>
<sequence length="104" mass="11231">MPLPCACGKPEPCYQSPPCTNLAVKSPTQPILGAKRLLSFDELVCRLTTEGGAIVNATSCSAYELTQAQVEGRVYVDAKGLAYVLLDADWLAQMRKLEKAHPHA</sequence>
<proteinExistence type="predicted"/>
<reference evidence="1 2" key="1">
    <citation type="journal article" date="2014" name="Genome Announc.">
        <title>Complete Genome Sequence of the Novel Giant Pseudomonas Phage PaBG.</title>
        <authorList>
            <person name="Sykilinda N.N."/>
            <person name="Bondar A.A."/>
            <person name="Gorshkova A.S."/>
            <person name="Kurochkina L.P."/>
            <person name="Kulikov E.E."/>
            <person name="Shneider M.M."/>
            <person name="Kadykov V.A."/>
            <person name="Solovjeva N.V."/>
            <person name="Kabilov M.R."/>
            <person name="Mesyanzhinov V.V."/>
            <person name="Vlassov V.V."/>
            <person name="Drukker V.V."/>
            <person name="Miroshnikov K.A."/>
        </authorList>
    </citation>
    <scope>NUCLEOTIDE SEQUENCE [LARGE SCALE GENOMIC DNA]</scope>
</reference>
<keyword evidence="2" id="KW-1185">Reference proteome</keyword>
<dbReference type="KEGG" id="vg:16574907"/>
<evidence type="ECO:0000313" key="1">
    <source>
        <dbReference type="EMBL" id="AGS82105.1"/>
    </source>
</evidence>